<evidence type="ECO:0000313" key="2">
    <source>
        <dbReference type="EMBL" id="OBY09922.1"/>
    </source>
</evidence>
<name>A0A174EJG6_9CLOT</name>
<keyword evidence="3" id="KW-1185">Reference proteome</keyword>
<dbReference type="GeneID" id="42775746"/>
<dbReference type="EMBL" id="MAPZ01000025">
    <property type="protein sequence ID" value="OBY09922.1"/>
    <property type="molecule type" value="Genomic_DNA"/>
</dbReference>
<gene>
    <name evidence="2" type="ORF">CP373A1_12530</name>
</gene>
<dbReference type="InterPro" id="IPR000361">
    <property type="entry name" value="ATAP_core_dom"/>
</dbReference>
<proteinExistence type="predicted"/>
<reference evidence="2 3" key="1">
    <citation type="submission" date="2016-06" db="EMBL/GenBank/DDBJ databases">
        <authorList>
            <person name="Kjaerup R.B."/>
            <person name="Dalgaard T.S."/>
            <person name="Juul-Madsen H.R."/>
        </authorList>
    </citation>
    <scope>NUCLEOTIDE SEQUENCE [LARGE SCALE GENOMIC DNA]</scope>
    <source>
        <strain evidence="2 3">373-A1</strain>
    </source>
</reference>
<evidence type="ECO:0000313" key="3">
    <source>
        <dbReference type="Proteomes" id="UP000092714"/>
    </source>
</evidence>
<feature type="domain" description="Core" evidence="1">
    <location>
        <begin position="1"/>
        <end position="85"/>
    </location>
</feature>
<protein>
    <recommendedName>
        <fullName evidence="1">Core domain-containing protein</fullName>
    </recommendedName>
</protein>
<dbReference type="Gene3D" id="2.60.300.12">
    <property type="entry name" value="HesB-like domain"/>
    <property type="match status" value="1"/>
</dbReference>
<dbReference type="AlphaFoldDB" id="A0A174EJG6"/>
<evidence type="ECO:0000259" key="1">
    <source>
        <dbReference type="Pfam" id="PF01521"/>
    </source>
</evidence>
<dbReference type="SUPFAM" id="SSF89360">
    <property type="entry name" value="HesB-like domain"/>
    <property type="match status" value="1"/>
</dbReference>
<dbReference type="Proteomes" id="UP000092714">
    <property type="component" value="Unassembled WGS sequence"/>
</dbReference>
<dbReference type="OrthoDB" id="1925299at2"/>
<dbReference type="InterPro" id="IPR035903">
    <property type="entry name" value="HesB-like_dom_sf"/>
</dbReference>
<comment type="caution">
    <text evidence="2">The sequence shown here is derived from an EMBL/GenBank/DDBJ whole genome shotgun (WGS) entry which is preliminary data.</text>
</comment>
<dbReference type="RefSeq" id="WP_027097915.1">
    <property type="nucleotide sequence ID" value="NZ_CABJAZ010000005.1"/>
</dbReference>
<dbReference type="Pfam" id="PF01521">
    <property type="entry name" value="Fe-S_biosyn"/>
    <property type="match status" value="1"/>
</dbReference>
<accession>A0A174EJG6</accession>
<sequence>MNIRFDEKAKKALEDIIKDSSENYIRIKVFRGCGRPAYEIYPSYKSEEDMLVEIDDIPFVYKKEDEKMVNGIEIKYDKETYTNGFYIK</sequence>
<organism evidence="2 3">
    <name type="scientific">Clostridium paraputrificum</name>
    <dbReference type="NCBI Taxonomy" id="29363"/>
    <lineage>
        <taxon>Bacteria</taxon>
        <taxon>Bacillati</taxon>
        <taxon>Bacillota</taxon>
        <taxon>Clostridia</taxon>
        <taxon>Eubacteriales</taxon>
        <taxon>Clostridiaceae</taxon>
        <taxon>Clostridium</taxon>
    </lineage>
</organism>
<dbReference type="eggNOG" id="ENOG5030HBF">
    <property type="taxonomic scope" value="Bacteria"/>
</dbReference>